<reference evidence="1" key="1">
    <citation type="submission" date="2020-10" db="EMBL/GenBank/DDBJ databases">
        <authorList>
            <person name="Gilroy R."/>
        </authorList>
    </citation>
    <scope>NUCLEOTIDE SEQUENCE</scope>
    <source>
        <strain evidence="1">1748</strain>
    </source>
</reference>
<evidence type="ECO:0000313" key="1">
    <source>
        <dbReference type="EMBL" id="MBO8413966.1"/>
    </source>
</evidence>
<dbReference type="Proteomes" id="UP000823629">
    <property type="component" value="Unassembled WGS sequence"/>
</dbReference>
<comment type="caution">
    <text evidence="1">The sequence shown here is derived from an EMBL/GenBank/DDBJ whole genome shotgun (WGS) entry which is preliminary data.</text>
</comment>
<dbReference type="AlphaFoldDB" id="A0A9D9D4R8"/>
<accession>A0A9D9D4R8</accession>
<dbReference type="EMBL" id="JADING010000014">
    <property type="protein sequence ID" value="MBO8413966.1"/>
    <property type="molecule type" value="Genomic_DNA"/>
</dbReference>
<name>A0A9D9D4R8_9BACL</name>
<reference evidence="1" key="2">
    <citation type="journal article" date="2021" name="PeerJ">
        <title>Extensive microbial diversity within the chicken gut microbiome revealed by metagenomics and culture.</title>
        <authorList>
            <person name="Gilroy R."/>
            <person name="Ravi A."/>
            <person name="Getino M."/>
            <person name="Pursley I."/>
            <person name="Horton D.L."/>
            <person name="Alikhan N.F."/>
            <person name="Baker D."/>
            <person name="Gharbi K."/>
            <person name="Hall N."/>
            <person name="Watson M."/>
            <person name="Adriaenssens E.M."/>
            <person name="Foster-Nyarko E."/>
            <person name="Jarju S."/>
            <person name="Secka A."/>
            <person name="Antonio M."/>
            <person name="Oren A."/>
            <person name="Chaudhuri R.R."/>
            <person name="La Ragione R."/>
            <person name="Hildebrand F."/>
            <person name="Pallen M.J."/>
        </authorList>
    </citation>
    <scope>NUCLEOTIDE SEQUENCE</scope>
    <source>
        <strain evidence="1">1748</strain>
    </source>
</reference>
<organism evidence="1 2">
    <name type="scientific">Candidatus Scatoplasma merdavium</name>
    <dbReference type="NCBI Taxonomy" id="2840932"/>
    <lineage>
        <taxon>Bacteria</taxon>
        <taxon>Bacillati</taxon>
        <taxon>Bacillota</taxon>
        <taxon>Bacilli</taxon>
        <taxon>Bacillales</taxon>
        <taxon>Candidatus Scatoplasma</taxon>
    </lineage>
</organism>
<evidence type="ECO:0000313" key="2">
    <source>
        <dbReference type="Proteomes" id="UP000823629"/>
    </source>
</evidence>
<proteinExistence type="predicted"/>
<gene>
    <name evidence="1" type="ORF">IAC78_00580</name>
</gene>
<protein>
    <submittedName>
        <fullName evidence="1">Uncharacterized protein</fullName>
    </submittedName>
</protein>
<sequence length="115" mass="13242">MNYELIDLISKESSEYEMKSQSENLWEFSSKGIGLKVEFLKNSLSVTYFDKSHKNEFHLEDTGRGKMLIVAPEGQIELELKSASYLKQEGNLSFSYTLLANDEEKFSFLLKKKGN</sequence>